<dbReference type="GO" id="GO:0003677">
    <property type="term" value="F:DNA binding"/>
    <property type="evidence" value="ECO:0007669"/>
    <property type="project" value="InterPro"/>
</dbReference>
<sequence>MTPKAFKKIRLKMKLSQTEFANKLFYSRTATISDKERGKTSITRRDLRMIEELLTNS</sequence>
<feature type="domain" description="HTH cro/C1-type" evidence="1">
    <location>
        <begin position="6"/>
        <end position="54"/>
    </location>
</feature>
<comment type="caution">
    <text evidence="2">The sequence shown here is derived from an EMBL/GenBank/DDBJ whole genome shotgun (WGS) entry which is preliminary data.</text>
</comment>
<proteinExistence type="predicted"/>
<accession>A0A0F9T716</accession>
<dbReference type="CDD" id="cd00093">
    <property type="entry name" value="HTH_XRE"/>
    <property type="match status" value="1"/>
</dbReference>
<name>A0A0F9T716_9ZZZZ</name>
<dbReference type="PROSITE" id="PS50943">
    <property type="entry name" value="HTH_CROC1"/>
    <property type="match status" value="1"/>
</dbReference>
<dbReference type="Gene3D" id="1.10.260.40">
    <property type="entry name" value="lambda repressor-like DNA-binding domains"/>
    <property type="match status" value="1"/>
</dbReference>
<reference evidence="2" key="1">
    <citation type="journal article" date="2015" name="Nature">
        <title>Complex archaea that bridge the gap between prokaryotes and eukaryotes.</title>
        <authorList>
            <person name="Spang A."/>
            <person name="Saw J.H."/>
            <person name="Jorgensen S.L."/>
            <person name="Zaremba-Niedzwiedzka K."/>
            <person name="Martijn J."/>
            <person name="Lind A.E."/>
            <person name="van Eijk R."/>
            <person name="Schleper C."/>
            <person name="Guy L."/>
            <person name="Ettema T.J."/>
        </authorList>
    </citation>
    <scope>NUCLEOTIDE SEQUENCE</scope>
</reference>
<dbReference type="EMBL" id="LAZR01000286">
    <property type="protein sequence ID" value="KKN77020.1"/>
    <property type="molecule type" value="Genomic_DNA"/>
</dbReference>
<evidence type="ECO:0000313" key="2">
    <source>
        <dbReference type="EMBL" id="KKN77020.1"/>
    </source>
</evidence>
<gene>
    <name evidence="2" type="ORF">LCGC14_0365120</name>
</gene>
<dbReference type="Pfam" id="PF01381">
    <property type="entry name" value="HTH_3"/>
    <property type="match status" value="1"/>
</dbReference>
<dbReference type="InterPro" id="IPR001387">
    <property type="entry name" value="Cro/C1-type_HTH"/>
</dbReference>
<evidence type="ECO:0000259" key="1">
    <source>
        <dbReference type="PROSITE" id="PS50943"/>
    </source>
</evidence>
<dbReference type="InterPro" id="IPR010982">
    <property type="entry name" value="Lambda_DNA-bd_dom_sf"/>
</dbReference>
<dbReference type="AlphaFoldDB" id="A0A0F9T716"/>
<dbReference type="SUPFAM" id="SSF47413">
    <property type="entry name" value="lambda repressor-like DNA-binding domains"/>
    <property type="match status" value="1"/>
</dbReference>
<organism evidence="2">
    <name type="scientific">marine sediment metagenome</name>
    <dbReference type="NCBI Taxonomy" id="412755"/>
    <lineage>
        <taxon>unclassified sequences</taxon>
        <taxon>metagenomes</taxon>
        <taxon>ecological metagenomes</taxon>
    </lineage>
</organism>
<protein>
    <recommendedName>
        <fullName evidence="1">HTH cro/C1-type domain-containing protein</fullName>
    </recommendedName>
</protein>